<name>A0AAV4FD53_9GAST</name>
<keyword evidence="2" id="KW-0378">Hydrolase</keyword>
<keyword evidence="3" id="KW-1185">Reference proteome</keyword>
<keyword evidence="2" id="KW-0540">Nuclease</keyword>
<organism evidence="2 3">
    <name type="scientific">Elysia marginata</name>
    <dbReference type="NCBI Taxonomy" id="1093978"/>
    <lineage>
        <taxon>Eukaryota</taxon>
        <taxon>Metazoa</taxon>
        <taxon>Spiralia</taxon>
        <taxon>Lophotrochozoa</taxon>
        <taxon>Mollusca</taxon>
        <taxon>Gastropoda</taxon>
        <taxon>Heterobranchia</taxon>
        <taxon>Euthyneura</taxon>
        <taxon>Panpulmonata</taxon>
        <taxon>Sacoglossa</taxon>
        <taxon>Placobranchoidea</taxon>
        <taxon>Plakobranchidae</taxon>
        <taxon>Elysia</taxon>
    </lineage>
</organism>
<dbReference type="InterPro" id="IPR001130">
    <property type="entry name" value="TatD-like"/>
</dbReference>
<evidence type="ECO:0000313" key="2">
    <source>
        <dbReference type="EMBL" id="GFR71218.1"/>
    </source>
</evidence>
<proteinExistence type="inferred from homology"/>
<dbReference type="InterPro" id="IPR032466">
    <property type="entry name" value="Metal_Hydrolase"/>
</dbReference>
<comment type="caution">
    <text evidence="2">The sequence shown here is derived from an EMBL/GenBank/DDBJ whole genome shotgun (WGS) entry which is preliminary data.</text>
</comment>
<comment type="similarity">
    <text evidence="1">Belongs to the metallo-dependent hydrolases superfamily. TatD-type hydrolase family.</text>
</comment>
<protein>
    <submittedName>
        <fullName evidence="2">3'-5' ssDNA/RNA exonuclease TatD</fullName>
    </submittedName>
</protein>
<dbReference type="PANTHER" id="PTHR46363">
    <property type="entry name" value="DEOXYRIBONUCLEASE TATDN2-RELATED"/>
    <property type="match status" value="1"/>
</dbReference>
<evidence type="ECO:0000256" key="1">
    <source>
        <dbReference type="ARBA" id="ARBA00009275"/>
    </source>
</evidence>
<gene>
    <name evidence="2" type="ORF">ElyMa_000348800</name>
</gene>
<keyword evidence="2" id="KW-0269">Exonuclease</keyword>
<dbReference type="Proteomes" id="UP000762676">
    <property type="component" value="Unassembled WGS sequence"/>
</dbReference>
<dbReference type="AlphaFoldDB" id="A0AAV4FD53"/>
<dbReference type="PANTHER" id="PTHR46363:SF1">
    <property type="entry name" value="DEOXYRIBONUCLEASE TATDN2-RELATED"/>
    <property type="match status" value="1"/>
</dbReference>
<dbReference type="EMBL" id="BMAT01000687">
    <property type="protein sequence ID" value="GFR71218.1"/>
    <property type="molecule type" value="Genomic_DNA"/>
</dbReference>
<dbReference type="Gene3D" id="3.20.20.140">
    <property type="entry name" value="Metal-dependent hydrolases"/>
    <property type="match status" value="1"/>
</dbReference>
<dbReference type="GO" id="GO:0004527">
    <property type="term" value="F:exonuclease activity"/>
    <property type="evidence" value="ECO:0007669"/>
    <property type="project" value="UniProtKB-KW"/>
</dbReference>
<dbReference type="SUPFAM" id="SSF51556">
    <property type="entry name" value="Metallo-dependent hydrolases"/>
    <property type="match status" value="1"/>
</dbReference>
<dbReference type="Pfam" id="PF01026">
    <property type="entry name" value="TatD_DNase"/>
    <property type="match status" value="1"/>
</dbReference>
<accession>A0AAV4FD53</accession>
<reference evidence="2 3" key="1">
    <citation type="journal article" date="2021" name="Elife">
        <title>Chloroplast acquisition without the gene transfer in kleptoplastic sea slugs, Plakobranchus ocellatus.</title>
        <authorList>
            <person name="Maeda T."/>
            <person name="Takahashi S."/>
            <person name="Yoshida T."/>
            <person name="Shimamura S."/>
            <person name="Takaki Y."/>
            <person name="Nagai Y."/>
            <person name="Toyoda A."/>
            <person name="Suzuki Y."/>
            <person name="Arimoto A."/>
            <person name="Ishii H."/>
            <person name="Satoh N."/>
            <person name="Nishiyama T."/>
            <person name="Hasebe M."/>
            <person name="Maruyama T."/>
            <person name="Minagawa J."/>
            <person name="Obokata J."/>
            <person name="Shigenobu S."/>
        </authorList>
    </citation>
    <scope>NUCLEOTIDE SEQUENCE [LARGE SCALE GENOMIC DNA]</scope>
</reference>
<evidence type="ECO:0000313" key="3">
    <source>
        <dbReference type="Proteomes" id="UP000762676"/>
    </source>
</evidence>
<sequence length="181" mass="20114">MRSPKIKALGEVGLDFQARHMGKQEEVLRYILRAYADPAKPVILHLRGPRGNEDVAYSRGLKLARECLDKTQPIQLHCFNGGSAAFAQWREHFPNVYASFSGLVTSFTEDQKRGLKGVPAERLLLETDAPYLPTVGKKNDNTPHHLGDVAVAVASVREEPVSEIIARANQNLCRLFRIPSA</sequence>